<dbReference type="InterPro" id="IPR036691">
    <property type="entry name" value="Endo/exonu/phosph_ase_sf"/>
</dbReference>
<gene>
    <name evidence="1" type="ORF">Ddye_013128</name>
</gene>
<proteinExistence type="predicted"/>
<dbReference type="EMBL" id="JANJYI010000004">
    <property type="protein sequence ID" value="KAK2653272.1"/>
    <property type="molecule type" value="Genomic_DNA"/>
</dbReference>
<dbReference type="Proteomes" id="UP001280121">
    <property type="component" value="Unassembled WGS sequence"/>
</dbReference>
<organism evidence="1 2">
    <name type="scientific">Dipteronia dyeriana</name>
    <dbReference type="NCBI Taxonomy" id="168575"/>
    <lineage>
        <taxon>Eukaryota</taxon>
        <taxon>Viridiplantae</taxon>
        <taxon>Streptophyta</taxon>
        <taxon>Embryophyta</taxon>
        <taxon>Tracheophyta</taxon>
        <taxon>Spermatophyta</taxon>
        <taxon>Magnoliopsida</taxon>
        <taxon>eudicotyledons</taxon>
        <taxon>Gunneridae</taxon>
        <taxon>Pentapetalae</taxon>
        <taxon>rosids</taxon>
        <taxon>malvids</taxon>
        <taxon>Sapindales</taxon>
        <taxon>Sapindaceae</taxon>
        <taxon>Hippocastanoideae</taxon>
        <taxon>Acereae</taxon>
        <taxon>Dipteronia</taxon>
    </lineage>
</organism>
<accession>A0AAD9X5V3</accession>
<evidence type="ECO:0000313" key="2">
    <source>
        <dbReference type="Proteomes" id="UP001280121"/>
    </source>
</evidence>
<dbReference type="SUPFAM" id="SSF56219">
    <property type="entry name" value="DNase I-like"/>
    <property type="match status" value="1"/>
</dbReference>
<dbReference type="Gene3D" id="3.60.10.10">
    <property type="entry name" value="Endonuclease/exonuclease/phosphatase"/>
    <property type="match status" value="1"/>
</dbReference>
<dbReference type="PANTHER" id="PTHR33710:SF77">
    <property type="entry name" value="DNASE I-LIKE SUPERFAMILY PROTEIN"/>
    <property type="match status" value="1"/>
</dbReference>
<protein>
    <submittedName>
        <fullName evidence="1">Uncharacterized protein</fullName>
    </submittedName>
</protein>
<keyword evidence="2" id="KW-1185">Reference proteome</keyword>
<dbReference type="PANTHER" id="PTHR33710">
    <property type="entry name" value="BNAC02G09200D PROTEIN"/>
    <property type="match status" value="1"/>
</dbReference>
<dbReference type="AlphaFoldDB" id="A0AAD9X5V3"/>
<sequence>MTNAKTSLWKGLLIPPTSLQLLLRMVIAVMTNAMTRVMKNVMMLILLLWPLRTSAKTNVLMLILLLQSLRTTPYGTQNKNKNIDGVTVKRLSSPTEFSSKKKKKKQTAKKRKVISSQAKVTLRKVLWQSLCSSQHGSPWIVLGDFNISRSVGESIGGCSRISGAMEEFNDCLQASELDDLRFSGYLHTLRNKRSNSCISKKLGRVLVNNDWLVKFDNSEGIFLPPSISDHCPAVVKLRLQGIKKNRPFKNFNFQTDRAYFLPLVERCGQEQVLGTMQYKLCSKLRNLKKVLKTLNNDMVEDLTIKSIEVKAALDDCQRLLD</sequence>
<name>A0AAD9X5V3_9ROSI</name>
<comment type="caution">
    <text evidence="1">The sequence shown here is derived from an EMBL/GenBank/DDBJ whole genome shotgun (WGS) entry which is preliminary data.</text>
</comment>
<reference evidence="1" key="1">
    <citation type="journal article" date="2023" name="Plant J.">
        <title>Genome sequences and population genomics provide insights into the demographic history, inbreeding, and mutation load of two 'living fossil' tree species of Dipteronia.</title>
        <authorList>
            <person name="Feng Y."/>
            <person name="Comes H.P."/>
            <person name="Chen J."/>
            <person name="Zhu S."/>
            <person name="Lu R."/>
            <person name="Zhang X."/>
            <person name="Li P."/>
            <person name="Qiu J."/>
            <person name="Olsen K.M."/>
            <person name="Qiu Y."/>
        </authorList>
    </citation>
    <scope>NUCLEOTIDE SEQUENCE</scope>
    <source>
        <strain evidence="1">KIB01</strain>
    </source>
</reference>
<evidence type="ECO:0000313" key="1">
    <source>
        <dbReference type="EMBL" id="KAK2653272.1"/>
    </source>
</evidence>